<evidence type="ECO:0000256" key="1">
    <source>
        <dbReference type="ARBA" id="ARBA00008791"/>
    </source>
</evidence>
<dbReference type="InterPro" id="IPR006015">
    <property type="entry name" value="Universal_stress_UspA"/>
</dbReference>
<dbReference type="Pfam" id="PF00582">
    <property type="entry name" value="Usp"/>
    <property type="match status" value="1"/>
</dbReference>
<gene>
    <name evidence="3" type="ORF">KSK55_01085</name>
</gene>
<organism evidence="3 4">
    <name type="scientific">Methanospirillum hungatei</name>
    <dbReference type="NCBI Taxonomy" id="2203"/>
    <lineage>
        <taxon>Archaea</taxon>
        <taxon>Methanobacteriati</taxon>
        <taxon>Methanobacteriota</taxon>
        <taxon>Stenosarchaea group</taxon>
        <taxon>Methanomicrobia</taxon>
        <taxon>Methanomicrobiales</taxon>
        <taxon>Methanospirillaceae</taxon>
        <taxon>Methanospirillum</taxon>
    </lineage>
</organism>
<dbReference type="InterPro" id="IPR006016">
    <property type="entry name" value="UspA"/>
</dbReference>
<evidence type="ECO:0000259" key="2">
    <source>
        <dbReference type="Pfam" id="PF00582"/>
    </source>
</evidence>
<accession>A0A8F5VL45</accession>
<proteinExistence type="inferred from homology"/>
<name>A0A8F5VL45_METHU</name>
<sequence>MYNTILVAIDGSVISEKAFEAAVEQAKAWKAKLHAVYVVESGLFTDIPADSKLEIMYSLLEQEGNAALDKIREIAQKQNFEVTTHFEQGHAGDTILSTAEKLNADLIIMGSHGKSNIDRILIGSVSSFVVEHSKVSVLVVRS</sequence>
<protein>
    <submittedName>
        <fullName evidence="3">Universal stress protein</fullName>
    </submittedName>
</protein>
<dbReference type="PIRSF" id="PIRSF006276">
    <property type="entry name" value="UspA"/>
    <property type="match status" value="1"/>
</dbReference>
<dbReference type="AlphaFoldDB" id="A0A8F5VL45"/>
<evidence type="ECO:0000313" key="4">
    <source>
        <dbReference type="Proteomes" id="UP000694228"/>
    </source>
</evidence>
<feature type="domain" description="UspA" evidence="2">
    <location>
        <begin position="1"/>
        <end position="141"/>
    </location>
</feature>
<dbReference type="PANTHER" id="PTHR46268:SF6">
    <property type="entry name" value="UNIVERSAL STRESS PROTEIN UP12"/>
    <property type="match status" value="1"/>
</dbReference>
<dbReference type="PANTHER" id="PTHR46268">
    <property type="entry name" value="STRESS RESPONSE PROTEIN NHAX"/>
    <property type="match status" value="1"/>
</dbReference>
<dbReference type="EMBL" id="CP077107">
    <property type="protein sequence ID" value="QXO95041.1"/>
    <property type="molecule type" value="Genomic_DNA"/>
</dbReference>
<dbReference type="CDD" id="cd00293">
    <property type="entry name" value="USP-like"/>
    <property type="match status" value="1"/>
</dbReference>
<evidence type="ECO:0000313" key="3">
    <source>
        <dbReference type="EMBL" id="QXO95041.1"/>
    </source>
</evidence>
<reference evidence="3 4" key="1">
    <citation type="submission" date="2021-06" db="EMBL/GenBank/DDBJ databases">
        <title>Complete genome sequence of the secondary alcohol utilizing methanogen Methanospirillum hungatei strain GP1.</title>
        <authorList>
            <person name="Day L.A."/>
            <person name="Costa K.C."/>
        </authorList>
    </citation>
    <scope>NUCLEOTIDE SEQUENCE [LARGE SCALE GENOMIC DNA]</scope>
    <source>
        <strain evidence="3 4">GP1</strain>
    </source>
</reference>
<comment type="similarity">
    <text evidence="1">Belongs to the universal stress protein A family.</text>
</comment>
<dbReference type="Proteomes" id="UP000694228">
    <property type="component" value="Chromosome"/>
</dbReference>
<dbReference type="OrthoDB" id="105697at2157"/>